<keyword evidence="6" id="KW-0560">Oxidoreductase</keyword>
<protein>
    <recommendedName>
        <fullName evidence="11">Cytochrome P450</fullName>
    </recommendedName>
</protein>
<feature type="signal peptide" evidence="8">
    <location>
        <begin position="1"/>
        <end position="17"/>
    </location>
</feature>
<dbReference type="GO" id="GO:0005506">
    <property type="term" value="F:iron ion binding"/>
    <property type="evidence" value="ECO:0007669"/>
    <property type="project" value="InterPro"/>
</dbReference>
<gene>
    <name evidence="9" type="ORF">NEMBOFW57_010400</name>
</gene>
<keyword evidence="8" id="KW-0732">Signal</keyword>
<dbReference type="PRINTS" id="PR00465">
    <property type="entry name" value="EP450IV"/>
</dbReference>
<evidence type="ECO:0000256" key="8">
    <source>
        <dbReference type="SAM" id="SignalP"/>
    </source>
</evidence>
<evidence type="ECO:0000256" key="6">
    <source>
        <dbReference type="ARBA" id="ARBA00023033"/>
    </source>
</evidence>
<keyword evidence="3 7" id="KW-0349">Heme</keyword>
<proteinExistence type="inferred from homology"/>
<keyword evidence="5 7" id="KW-0408">Iron</keyword>
<dbReference type="GO" id="GO:0008395">
    <property type="term" value="F:steroid hydroxylase activity"/>
    <property type="evidence" value="ECO:0007669"/>
    <property type="project" value="TreeGrafter"/>
</dbReference>
<organism evidence="9 10">
    <name type="scientific">Staphylotrichum longicolle</name>
    <dbReference type="NCBI Taxonomy" id="669026"/>
    <lineage>
        <taxon>Eukaryota</taxon>
        <taxon>Fungi</taxon>
        <taxon>Dikarya</taxon>
        <taxon>Ascomycota</taxon>
        <taxon>Pezizomycotina</taxon>
        <taxon>Sordariomycetes</taxon>
        <taxon>Sordariomycetidae</taxon>
        <taxon>Sordariales</taxon>
        <taxon>Chaetomiaceae</taxon>
        <taxon>Staphylotrichum</taxon>
    </lineage>
</organism>
<dbReference type="Pfam" id="PF00067">
    <property type="entry name" value="p450"/>
    <property type="match status" value="2"/>
</dbReference>
<evidence type="ECO:0000313" key="10">
    <source>
        <dbReference type="Proteomes" id="UP001197093"/>
    </source>
</evidence>
<accession>A0AAD4HV87</accession>
<dbReference type="PANTHER" id="PTHR24304:SF2">
    <property type="entry name" value="24-HYDROXYCHOLESTEROL 7-ALPHA-HYDROXYLASE"/>
    <property type="match status" value="1"/>
</dbReference>
<evidence type="ECO:0000256" key="7">
    <source>
        <dbReference type="PIRSR" id="PIRSR602403-1"/>
    </source>
</evidence>
<dbReference type="AlphaFoldDB" id="A0AAD4HV87"/>
<keyword evidence="4 7" id="KW-0479">Metal-binding</keyword>
<feature type="chain" id="PRO_5042145787" description="Cytochrome P450" evidence="8">
    <location>
        <begin position="18"/>
        <end position="572"/>
    </location>
</feature>
<dbReference type="Gene3D" id="1.10.630.10">
    <property type="entry name" value="Cytochrome P450"/>
    <property type="match status" value="1"/>
</dbReference>
<feature type="binding site" description="axial binding residue" evidence="7">
    <location>
        <position position="506"/>
    </location>
    <ligand>
        <name>heme</name>
        <dbReference type="ChEBI" id="CHEBI:30413"/>
    </ligand>
    <ligandPart>
        <name>Fe</name>
        <dbReference type="ChEBI" id="CHEBI:18248"/>
    </ligandPart>
</feature>
<comment type="caution">
    <text evidence="9">The sequence shown here is derived from an EMBL/GenBank/DDBJ whole genome shotgun (WGS) entry which is preliminary data.</text>
</comment>
<dbReference type="InterPro" id="IPR001128">
    <property type="entry name" value="Cyt_P450"/>
</dbReference>
<reference evidence="9" key="1">
    <citation type="submission" date="2023-02" db="EMBL/GenBank/DDBJ databases">
        <authorList>
            <person name="Palmer J.M."/>
        </authorList>
    </citation>
    <scope>NUCLEOTIDE SEQUENCE</scope>
    <source>
        <strain evidence="9">FW57</strain>
    </source>
</reference>
<dbReference type="EMBL" id="JAHCVI010000006">
    <property type="protein sequence ID" value="KAG7284040.1"/>
    <property type="molecule type" value="Genomic_DNA"/>
</dbReference>
<dbReference type="PANTHER" id="PTHR24304">
    <property type="entry name" value="CYTOCHROME P450 FAMILY 7"/>
    <property type="match status" value="1"/>
</dbReference>
<sequence length="572" mass="63908">MLLLPLLVTYTLTSVRANRIQATATQGKSKCDPPPVPYAIPGLGNTLQFAYDTEGFLAKTLKRFGRIPFRLLVGLEHIYYIPPGGAVQAMFRHARDLSMKPIIVVAMRDQFGMRPADVAVFERDGSGDGAKPLDGWDHLDPAQRVFYHQHRDLSVMLNGAALEGMAARFVANYTARLRGTGLVPGEGWAELPDLCAFLRDDMFHAACTGLLGERFFELCPGFARDFWDFDSRVLTYLRRTPRWMAPQAYAVRDRLLDSVKTWYKHARAELDYRDPSLADVEYEPVWGARLMRARAEMFDNAGFSLDGCASQDLGFVWAANANAIPVTMWVLLNVLLSQTLTERVMAETAECFDQTTGSFDVSALCNKPVLNGVYLEALRYCVATSSARHPVADDFTLCGWKIPRDALMLSIAWFGGRDAKVWNTGHILPNGTAEYPVETFWAERFLEYPDDPASGPVRKTDEAIYRSAPKRSMGDDAQRDRTAKAIGHSPALQGYFYPYGGGSRICPGRHLAKQEILVAVAIMLHEFEIELMDPVSAKKATPDPKMFPTGAIAPDRKLPVRIRRRRRGEVKG</sequence>
<evidence type="ECO:0000256" key="4">
    <source>
        <dbReference type="ARBA" id="ARBA00022723"/>
    </source>
</evidence>
<name>A0AAD4HV87_9PEZI</name>
<dbReference type="CDD" id="cd11040">
    <property type="entry name" value="CYP7_CYP8-like"/>
    <property type="match status" value="1"/>
</dbReference>
<dbReference type="InterPro" id="IPR036396">
    <property type="entry name" value="Cyt_P450_sf"/>
</dbReference>
<dbReference type="InterPro" id="IPR050529">
    <property type="entry name" value="CYP450_sterol_14alpha_dmase"/>
</dbReference>
<evidence type="ECO:0000256" key="3">
    <source>
        <dbReference type="ARBA" id="ARBA00022617"/>
    </source>
</evidence>
<comment type="cofactor">
    <cofactor evidence="1 7">
        <name>heme</name>
        <dbReference type="ChEBI" id="CHEBI:30413"/>
    </cofactor>
</comment>
<dbReference type="Proteomes" id="UP001197093">
    <property type="component" value="Unassembled WGS sequence"/>
</dbReference>
<evidence type="ECO:0000256" key="5">
    <source>
        <dbReference type="ARBA" id="ARBA00023004"/>
    </source>
</evidence>
<evidence type="ECO:0000256" key="1">
    <source>
        <dbReference type="ARBA" id="ARBA00001971"/>
    </source>
</evidence>
<evidence type="ECO:0008006" key="11">
    <source>
        <dbReference type="Google" id="ProtNLM"/>
    </source>
</evidence>
<comment type="similarity">
    <text evidence="2">Belongs to the cytochrome P450 family.</text>
</comment>
<keyword evidence="10" id="KW-1185">Reference proteome</keyword>
<dbReference type="SUPFAM" id="SSF48264">
    <property type="entry name" value="Cytochrome P450"/>
    <property type="match status" value="1"/>
</dbReference>
<evidence type="ECO:0000313" key="9">
    <source>
        <dbReference type="EMBL" id="KAG7284040.1"/>
    </source>
</evidence>
<dbReference type="InterPro" id="IPR002403">
    <property type="entry name" value="Cyt_P450_E_grp-IV"/>
</dbReference>
<dbReference type="GO" id="GO:0016705">
    <property type="term" value="F:oxidoreductase activity, acting on paired donors, with incorporation or reduction of molecular oxygen"/>
    <property type="evidence" value="ECO:0007669"/>
    <property type="project" value="InterPro"/>
</dbReference>
<keyword evidence="6" id="KW-0503">Monooxygenase</keyword>
<evidence type="ECO:0000256" key="2">
    <source>
        <dbReference type="ARBA" id="ARBA00010617"/>
    </source>
</evidence>
<dbReference type="GO" id="GO:0020037">
    <property type="term" value="F:heme binding"/>
    <property type="evidence" value="ECO:0007669"/>
    <property type="project" value="InterPro"/>
</dbReference>